<dbReference type="Proteomes" id="UP000054653">
    <property type="component" value="Unassembled WGS sequence"/>
</dbReference>
<evidence type="ECO:0000313" key="1">
    <source>
        <dbReference type="EMBL" id="KRY02706.1"/>
    </source>
</evidence>
<gene>
    <name evidence="1" type="ORF">T03_12810</name>
</gene>
<keyword evidence="2" id="KW-1185">Reference proteome</keyword>
<dbReference type="AlphaFoldDB" id="A0A0V0YR31"/>
<comment type="caution">
    <text evidence="1">The sequence shown here is derived from an EMBL/GenBank/DDBJ whole genome shotgun (WGS) entry which is preliminary data.</text>
</comment>
<protein>
    <submittedName>
        <fullName evidence="1">Uncharacterized protein</fullName>
    </submittedName>
</protein>
<dbReference type="EMBL" id="JYDI01007242">
    <property type="protein sequence ID" value="KRY02706.1"/>
    <property type="molecule type" value="Genomic_DNA"/>
</dbReference>
<reference evidence="1 2" key="1">
    <citation type="submission" date="2015-01" db="EMBL/GenBank/DDBJ databases">
        <title>Evolution of Trichinella species and genotypes.</title>
        <authorList>
            <person name="Korhonen P.K."/>
            <person name="Edoardo P."/>
            <person name="Giuseppe L.R."/>
            <person name="Gasser R.B."/>
        </authorList>
    </citation>
    <scope>NUCLEOTIDE SEQUENCE [LARGE SCALE GENOMIC DNA]</scope>
    <source>
        <strain evidence="1">ISS120</strain>
    </source>
</reference>
<proteinExistence type="predicted"/>
<accession>A0A0V0YR31</accession>
<sequence>MLEEMKWPSVLPKFADGREDFFNHNPSIWNFVYYVQINID</sequence>
<organism evidence="1 2">
    <name type="scientific">Trichinella britovi</name>
    <name type="common">Parasitic roundworm</name>
    <dbReference type="NCBI Taxonomy" id="45882"/>
    <lineage>
        <taxon>Eukaryota</taxon>
        <taxon>Metazoa</taxon>
        <taxon>Ecdysozoa</taxon>
        <taxon>Nematoda</taxon>
        <taxon>Enoplea</taxon>
        <taxon>Dorylaimia</taxon>
        <taxon>Trichinellida</taxon>
        <taxon>Trichinellidae</taxon>
        <taxon>Trichinella</taxon>
    </lineage>
</organism>
<name>A0A0V0YR31_TRIBR</name>
<evidence type="ECO:0000313" key="2">
    <source>
        <dbReference type="Proteomes" id="UP000054653"/>
    </source>
</evidence>